<gene>
    <name evidence="1" type="ORF">DXC93_07350</name>
</gene>
<dbReference type="AlphaFoldDB" id="A0A3E4PUQ3"/>
<dbReference type="RefSeq" id="WP_117659697.1">
    <property type="nucleotide sequence ID" value="NZ_QSRA01000008.1"/>
</dbReference>
<evidence type="ECO:0000313" key="2">
    <source>
        <dbReference type="Proteomes" id="UP000261324"/>
    </source>
</evidence>
<accession>A0A3E4PUQ3</accession>
<comment type="caution">
    <text evidence="1">The sequence shown here is derived from an EMBL/GenBank/DDBJ whole genome shotgun (WGS) entry which is preliminary data.</text>
</comment>
<proteinExistence type="predicted"/>
<reference evidence="1 2" key="1">
    <citation type="submission" date="2018-08" db="EMBL/GenBank/DDBJ databases">
        <title>A genome reference for cultivated species of the human gut microbiota.</title>
        <authorList>
            <person name="Zou Y."/>
            <person name="Xue W."/>
            <person name="Luo G."/>
        </authorList>
    </citation>
    <scope>NUCLEOTIDE SEQUENCE [LARGE SCALE GENOMIC DNA]</scope>
    <source>
        <strain evidence="1 2">TF09-3</strain>
    </source>
</reference>
<organism evidence="1 2">
    <name type="scientific">Dorea formicigenerans</name>
    <dbReference type="NCBI Taxonomy" id="39486"/>
    <lineage>
        <taxon>Bacteria</taxon>
        <taxon>Bacillati</taxon>
        <taxon>Bacillota</taxon>
        <taxon>Clostridia</taxon>
        <taxon>Lachnospirales</taxon>
        <taxon>Lachnospiraceae</taxon>
        <taxon>Dorea</taxon>
    </lineage>
</organism>
<protein>
    <submittedName>
        <fullName evidence="1">Uncharacterized protein</fullName>
    </submittedName>
</protein>
<name>A0A3E4PUQ3_9FIRM</name>
<sequence>MKKRRIKVLYAWLTLIMALLIALTGTFVPEFMLDVKADRLATQTGKVENGDVSPYTYTMDTEKRLPKLAAFAEQMSMFEKERYLGIRDPLDTELSATQVQAKVIKFIEVYASRLEDMGIDLSEAEYISPNMATDAPSAGTADMGWTADADTVPVIDEDMEFLVSPDDQQLSLWFCYAHLDLCDLQIAVDALTGMPVFITYSTWRISPDETWCEAVADTYTKLYGESMQFRSPNVLEEMHIGQNLLSMSGESWYGFTCDTKDQLLHLELQCYYDERQVKMKDGYFEVYIWLY</sequence>
<dbReference type="Proteomes" id="UP000261324">
    <property type="component" value="Unassembled WGS sequence"/>
</dbReference>
<dbReference type="EMBL" id="QSRA01000008">
    <property type="protein sequence ID" value="RGK83804.1"/>
    <property type="molecule type" value="Genomic_DNA"/>
</dbReference>
<evidence type="ECO:0000313" key="1">
    <source>
        <dbReference type="EMBL" id="RGK83804.1"/>
    </source>
</evidence>